<gene>
    <name evidence="2" type="ORF">AUJ44_00260</name>
</gene>
<protein>
    <submittedName>
        <fullName evidence="2">Uncharacterized protein</fullName>
    </submittedName>
</protein>
<dbReference type="STRING" id="1805282.AUJ44_00260"/>
<evidence type="ECO:0000313" key="3">
    <source>
        <dbReference type="Proteomes" id="UP000183206"/>
    </source>
</evidence>
<evidence type="ECO:0000313" key="2">
    <source>
        <dbReference type="EMBL" id="OIO33456.1"/>
    </source>
</evidence>
<proteinExistence type="predicted"/>
<keyword evidence="1" id="KW-0732">Signal</keyword>
<accession>A0A1J4VBM1</accession>
<sequence>MIFLGYFILAVFVSFVDTSSVAAQGVNSWLPSKENLLIASVTARVSRPITTDDHQQWWNLVSNNALLKMENTRYLNVIQPNRHMNTAEGMQSLVATILRLLKDSN</sequence>
<dbReference type="AlphaFoldDB" id="A0A1J4VBM1"/>
<name>A0A1J4VBM1_9BACT</name>
<comment type="caution">
    <text evidence="2">The sequence shown here is derived from an EMBL/GenBank/DDBJ whole genome shotgun (WGS) entry which is preliminary data.</text>
</comment>
<organism evidence="2 3">
    <name type="scientific">Candidatus Nomurabacteria bacterium CG1_02_47_685</name>
    <dbReference type="NCBI Taxonomy" id="1805282"/>
    <lineage>
        <taxon>Bacteria</taxon>
        <taxon>Candidatus Nomuraibacteriota</taxon>
    </lineage>
</organism>
<feature type="chain" id="PRO_5012204720" evidence="1">
    <location>
        <begin position="23"/>
        <end position="105"/>
    </location>
</feature>
<dbReference type="Proteomes" id="UP000183206">
    <property type="component" value="Unassembled WGS sequence"/>
</dbReference>
<dbReference type="EMBL" id="MNVO01000006">
    <property type="protein sequence ID" value="OIO33456.1"/>
    <property type="molecule type" value="Genomic_DNA"/>
</dbReference>
<feature type="signal peptide" evidence="1">
    <location>
        <begin position="1"/>
        <end position="22"/>
    </location>
</feature>
<reference evidence="2 3" key="1">
    <citation type="journal article" date="2016" name="Environ. Microbiol.">
        <title>Genomic resolution of a cold subsurface aquifer community provides metabolic insights for novel microbes adapted to high CO concentrations.</title>
        <authorList>
            <person name="Probst A.J."/>
            <person name="Castelle C.J."/>
            <person name="Singh A."/>
            <person name="Brown C.T."/>
            <person name="Anantharaman K."/>
            <person name="Sharon I."/>
            <person name="Hug L.A."/>
            <person name="Burstein D."/>
            <person name="Emerson J.B."/>
            <person name="Thomas B.C."/>
            <person name="Banfield J.F."/>
        </authorList>
    </citation>
    <scope>NUCLEOTIDE SEQUENCE [LARGE SCALE GENOMIC DNA]</scope>
    <source>
        <strain evidence="2">CG1_02_47_685</strain>
    </source>
</reference>
<evidence type="ECO:0000256" key="1">
    <source>
        <dbReference type="SAM" id="SignalP"/>
    </source>
</evidence>